<evidence type="ECO:0000259" key="8">
    <source>
        <dbReference type="Pfam" id="PF05425"/>
    </source>
</evidence>
<feature type="transmembrane region" description="Helical" evidence="7">
    <location>
        <begin position="559"/>
        <end position="582"/>
    </location>
</feature>
<comment type="subcellular location">
    <subcellularLocation>
        <location evidence="1">Cell membrane</location>
        <topology evidence="1">Multi-pass membrane protein</topology>
    </subcellularLocation>
</comment>
<feature type="transmembrane region" description="Helical" evidence="7">
    <location>
        <begin position="527"/>
        <end position="547"/>
    </location>
</feature>
<dbReference type="Proteomes" id="UP000295281">
    <property type="component" value="Unassembled WGS sequence"/>
</dbReference>
<dbReference type="GO" id="GO:0006825">
    <property type="term" value="P:copper ion transport"/>
    <property type="evidence" value="ECO:0007669"/>
    <property type="project" value="InterPro"/>
</dbReference>
<evidence type="ECO:0000256" key="4">
    <source>
        <dbReference type="ARBA" id="ARBA00022989"/>
    </source>
</evidence>
<feature type="domain" description="Copper resistance protein D" evidence="8">
    <location>
        <begin position="241"/>
        <end position="339"/>
    </location>
</feature>
<feature type="transmembrane region" description="Helical" evidence="7">
    <location>
        <begin position="282"/>
        <end position="300"/>
    </location>
</feature>
<proteinExistence type="predicted"/>
<keyword evidence="10" id="KW-1185">Reference proteome</keyword>
<dbReference type="EMBL" id="SNYN01000006">
    <property type="protein sequence ID" value="TDQ52439.1"/>
    <property type="molecule type" value="Genomic_DNA"/>
</dbReference>
<evidence type="ECO:0000256" key="6">
    <source>
        <dbReference type="SAM" id="MobiDB-lite"/>
    </source>
</evidence>
<dbReference type="GO" id="GO:0005886">
    <property type="term" value="C:plasma membrane"/>
    <property type="evidence" value="ECO:0007669"/>
    <property type="project" value="UniProtKB-SubCell"/>
</dbReference>
<reference evidence="9 10" key="1">
    <citation type="submission" date="2019-03" db="EMBL/GenBank/DDBJ databases">
        <title>Genomic Encyclopedia of Type Strains, Phase IV (KMG-IV): sequencing the most valuable type-strain genomes for metagenomic binning, comparative biology and taxonomic classification.</title>
        <authorList>
            <person name="Goeker M."/>
        </authorList>
    </citation>
    <scope>NUCLEOTIDE SEQUENCE [LARGE SCALE GENOMIC DNA]</scope>
    <source>
        <strain evidence="9 10">DSM 46770</strain>
    </source>
</reference>
<feature type="transmembrane region" description="Helical" evidence="7">
    <location>
        <begin position="20"/>
        <end position="50"/>
    </location>
</feature>
<dbReference type="InterPro" id="IPR008457">
    <property type="entry name" value="Cu-R_CopD_dom"/>
</dbReference>
<keyword evidence="3 7" id="KW-0812">Transmembrane</keyword>
<feature type="transmembrane region" description="Helical" evidence="7">
    <location>
        <begin position="321"/>
        <end position="339"/>
    </location>
</feature>
<feature type="transmembrane region" description="Helical" evidence="7">
    <location>
        <begin position="380"/>
        <end position="401"/>
    </location>
</feature>
<feature type="transmembrane region" description="Helical" evidence="7">
    <location>
        <begin position="495"/>
        <end position="515"/>
    </location>
</feature>
<evidence type="ECO:0000256" key="5">
    <source>
        <dbReference type="ARBA" id="ARBA00023136"/>
    </source>
</evidence>
<keyword evidence="5 7" id="KW-0472">Membrane</keyword>
<dbReference type="Pfam" id="PF05425">
    <property type="entry name" value="CopD"/>
    <property type="match status" value="1"/>
</dbReference>
<organism evidence="9 10">
    <name type="scientific">Actinorugispora endophytica</name>
    <dbReference type="NCBI Taxonomy" id="1605990"/>
    <lineage>
        <taxon>Bacteria</taxon>
        <taxon>Bacillati</taxon>
        <taxon>Actinomycetota</taxon>
        <taxon>Actinomycetes</taxon>
        <taxon>Streptosporangiales</taxon>
        <taxon>Nocardiopsidaceae</taxon>
        <taxon>Actinorugispora</taxon>
    </lineage>
</organism>
<sequence length="680" mass="71895">MASPGTSETQTDNRGTGEAVVLVAAASAASCLIALVLALLLGGAGLAQVIPGLPDPGTLTRWGLPVSKTVMDVSAAVTAGLLVLAVFLLPSDRGALGEQAQSYVRAASWAALVWAVAAAATLVFELSNILGRPATEIIGNEITSYAGSVPQGIGLMVVILVATGVALIGRTASNAAGAAGLVGLTLVGLVPPALTGHASSSPNHELAVTGLALHVLTISLWVGPLAALVFHALRGGEQLPAAVRRFSALALWAWIGVAVSGIASAVSRLYTVEELFTTSYGQIMLAKTAVFLALGGVGWAHRRGAVPRITETAGRALFVRFAVAEVVLMAAAMGLAAALSRTATPPGLATEVDAFRNLTGFAMPPPMSARTLLTLWRPDLFFGLLVVVLGGLYVAGVVRLLRRGDTWPWGRTAAWLAGLLTIAVVQLTGVATYSMVLFSVHMVQHMVLAMLVPVLLVLGAPTTLALRALRPAERRGDRGPREWLNAFLNSGCSRFVTHPGFAAPMFVISTYALYFTPLFGSLMQDHLGHLVMGVHFLLSGFLFYWIMIGVDPAPRKVPYLLRIVLLLLAMGFHAFFGIAIMMQSAPLGMEYYGQFEVPWLDSLADDQYAGGGVAWALGEIPTVLVLVALVVQWARDEERAERRRERHSRRGGSDDADMDDYNAYLASLERGSGGRDRQTR</sequence>
<name>A0A4V3D8N5_9ACTN</name>
<evidence type="ECO:0000313" key="9">
    <source>
        <dbReference type="EMBL" id="TDQ52439.1"/>
    </source>
</evidence>
<feature type="transmembrane region" description="Helical" evidence="7">
    <location>
        <begin position="206"/>
        <end position="230"/>
    </location>
</feature>
<feature type="transmembrane region" description="Helical" evidence="7">
    <location>
        <begin position="251"/>
        <end position="270"/>
    </location>
</feature>
<dbReference type="RefSeq" id="WP_133741340.1">
    <property type="nucleotide sequence ID" value="NZ_SNYN01000006.1"/>
</dbReference>
<dbReference type="InterPro" id="IPR019108">
    <property type="entry name" value="Caa3_assmbl_CtaG-rel"/>
</dbReference>
<feature type="transmembrane region" description="Helical" evidence="7">
    <location>
        <begin position="613"/>
        <end position="634"/>
    </location>
</feature>
<feature type="transmembrane region" description="Helical" evidence="7">
    <location>
        <begin position="102"/>
        <end position="124"/>
    </location>
</feature>
<dbReference type="AlphaFoldDB" id="A0A4V3D8N5"/>
<feature type="transmembrane region" description="Helical" evidence="7">
    <location>
        <begin position="413"/>
        <end position="440"/>
    </location>
</feature>
<evidence type="ECO:0000256" key="1">
    <source>
        <dbReference type="ARBA" id="ARBA00004651"/>
    </source>
</evidence>
<feature type="transmembrane region" description="Helical" evidence="7">
    <location>
        <begin position="175"/>
        <end position="194"/>
    </location>
</feature>
<evidence type="ECO:0000256" key="2">
    <source>
        <dbReference type="ARBA" id="ARBA00022475"/>
    </source>
</evidence>
<keyword evidence="2" id="KW-1003">Cell membrane</keyword>
<accession>A0A4V3D8N5</accession>
<feature type="transmembrane region" description="Helical" evidence="7">
    <location>
        <begin position="70"/>
        <end position="90"/>
    </location>
</feature>
<feature type="transmembrane region" description="Helical" evidence="7">
    <location>
        <begin position="446"/>
        <end position="469"/>
    </location>
</feature>
<dbReference type="PANTHER" id="PTHR34820:SF4">
    <property type="entry name" value="INNER MEMBRANE PROTEIN YEBZ"/>
    <property type="match status" value="1"/>
</dbReference>
<dbReference type="PANTHER" id="PTHR34820">
    <property type="entry name" value="INNER MEMBRANE PROTEIN YEBZ"/>
    <property type="match status" value="1"/>
</dbReference>
<feature type="region of interest" description="Disordered" evidence="6">
    <location>
        <begin position="641"/>
        <end position="660"/>
    </location>
</feature>
<dbReference type="Pfam" id="PF09678">
    <property type="entry name" value="Caa3_CtaG"/>
    <property type="match status" value="1"/>
</dbReference>
<protein>
    <submittedName>
        <fullName evidence="9">Putative copper resistance protein D</fullName>
    </submittedName>
</protein>
<keyword evidence="4 7" id="KW-1133">Transmembrane helix</keyword>
<gene>
    <name evidence="9" type="ORF">EV190_10677</name>
</gene>
<evidence type="ECO:0000256" key="3">
    <source>
        <dbReference type="ARBA" id="ARBA00022692"/>
    </source>
</evidence>
<dbReference type="OrthoDB" id="5241646at2"/>
<dbReference type="InterPro" id="IPR032694">
    <property type="entry name" value="CopC/D"/>
</dbReference>
<feature type="transmembrane region" description="Helical" evidence="7">
    <location>
        <begin position="144"/>
        <end position="168"/>
    </location>
</feature>
<comment type="caution">
    <text evidence="9">The sequence shown here is derived from an EMBL/GenBank/DDBJ whole genome shotgun (WGS) entry which is preliminary data.</text>
</comment>
<evidence type="ECO:0000313" key="10">
    <source>
        <dbReference type="Proteomes" id="UP000295281"/>
    </source>
</evidence>
<evidence type="ECO:0000256" key="7">
    <source>
        <dbReference type="SAM" id="Phobius"/>
    </source>
</evidence>